<evidence type="ECO:0008006" key="4">
    <source>
        <dbReference type="Google" id="ProtNLM"/>
    </source>
</evidence>
<gene>
    <name evidence="2" type="ORF">CLV74_104148</name>
</gene>
<proteinExistence type="predicted"/>
<reference evidence="2 3" key="1">
    <citation type="submission" date="2018-03" db="EMBL/GenBank/DDBJ databases">
        <title>Genomic Encyclopedia of Archaeal and Bacterial Type Strains, Phase II (KMG-II): from individual species to whole genera.</title>
        <authorList>
            <person name="Goeker M."/>
        </authorList>
    </citation>
    <scope>NUCLEOTIDE SEQUENCE [LARGE SCALE GENOMIC DNA]</scope>
    <source>
        <strain evidence="2 3">DSM 100212</strain>
    </source>
</reference>
<accession>A0A2T0WWQ7</accession>
<evidence type="ECO:0000313" key="3">
    <source>
        <dbReference type="Proteomes" id="UP000238392"/>
    </source>
</evidence>
<keyword evidence="1" id="KW-0732">Signal</keyword>
<evidence type="ECO:0000313" key="2">
    <source>
        <dbReference type="EMBL" id="PRY91132.1"/>
    </source>
</evidence>
<organism evidence="2 3">
    <name type="scientific">Donghicola tyrosinivorans</name>
    <dbReference type="NCBI Taxonomy" id="1652492"/>
    <lineage>
        <taxon>Bacteria</taxon>
        <taxon>Pseudomonadati</taxon>
        <taxon>Pseudomonadota</taxon>
        <taxon>Alphaproteobacteria</taxon>
        <taxon>Rhodobacterales</taxon>
        <taxon>Roseobacteraceae</taxon>
        <taxon>Donghicola</taxon>
    </lineage>
</organism>
<dbReference type="PROSITE" id="PS51257">
    <property type="entry name" value="PROKAR_LIPOPROTEIN"/>
    <property type="match status" value="1"/>
</dbReference>
<dbReference type="AlphaFoldDB" id="A0A2T0WWQ7"/>
<evidence type="ECO:0000256" key="1">
    <source>
        <dbReference type="SAM" id="SignalP"/>
    </source>
</evidence>
<dbReference type="EMBL" id="PVTQ01000004">
    <property type="protein sequence ID" value="PRY91132.1"/>
    <property type="molecule type" value="Genomic_DNA"/>
</dbReference>
<protein>
    <recommendedName>
        <fullName evidence="4">Beta-barrel assembly complex subunit BamF</fullName>
    </recommendedName>
</protein>
<sequence>MRAFTPLLICLPLLAACADIPSTEVRESAAIEDAAYPALVPQAQILDGPAPRTSQEDLHALQVRADGIDANDI</sequence>
<feature type="signal peptide" evidence="1">
    <location>
        <begin position="1"/>
        <end position="18"/>
    </location>
</feature>
<comment type="caution">
    <text evidence="2">The sequence shown here is derived from an EMBL/GenBank/DDBJ whole genome shotgun (WGS) entry which is preliminary data.</text>
</comment>
<feature type="chain" id="PRO_5015523927" description="Beta-barrel assembly complex subunit BamF" evidence="1">
    <location>
        <begin position="19"/>
        <end position="73"/>
    </location>
</feature>
<dbReference type="Proteomes" id="UP000238392">
    <property type="component" value="Unassembled WGS sequence"/>
</dbReference>
<keyword evidence="3" id="KW-1185">Reference proteome</keyword>
<dbReference type="RefSeq" id="WP_106263660.1">
    <property type="nucleotide sequence ID" value="NZ_PVTQ01000004.1"/>
</dbReference>
<name>A0A2T0WWQ7_9RHOB</name>